<evidence type="ECO:0000313" key="1">
    <source>
        <dbReference type="EMBL" id="GIH95394.1"/>
    </source>
</evidence>
<keyword evidence="2" id="KW-1185">Reference proteome</keyword>
<protein>
    <submittedName>
        <fullName evidence="1">Uncharacterized protein</fullName>
    </submittedName>
</protein>
<proteinExistence type="predicted"/>
<gene>
    <name evidence="1" type="ORF">Psi01_60240</name>
</gene>
<name>A0A8J3SN67_9ACTN</name>
<reference evidence="1 2" key="1">
    <citation type="submission" date="2021-01" db="EMBL/GenBank/DDBJ databases">
        <title>Whole genome shotgun sequence of Planobispora siamensis NBRC 107568.</title>
        <authorList>
            <person name="Komaki H."/>
            <person name="Tamura T."/>
        </authorList>
    </citation>
    <scope>NUCLEOTIDE SEQUENCE [LARGE SCALE GENOMIC DNA]</scope>
    <source>
        <strain evidence="1 2">NBRC 107568</strain>
    </source>
</reference>
<accession>A0A8J3SN67</accession>
<comment type="caution">
    <text evidence="1">The sequence shown here is derived from an EMBL/GenBank/DDBJ whole genome shotgun (WGS) entry which is preliminary data.</text>
</comment>
<dbReference type="RefSeq" id="WP_204067490.1">
    <property type="nucleotide sequence ID" value="NZ_BOOJ01000052.1"/>
</dbReference>
<evidence type="ECO:0000313" key="2">
    <source>
        <dbReference type="Proteomes" id="UP000619788"/>
    </source>
</evidence>
<organism evidence="1 2">
    <name type="scientific">Planobispora siamensis</name>
    <dbReference type="NCBI Taxonomy" id="936338"/>
    <lineage>
        <taxon>Bacteria</taxon>
        <taxon>Bacillati</taxon>
        <taxon>Actinomycetota</taxon>
        <taxon>Actinomycetes</taxon>
        <taxon>Streptosporangiales</taxon>
        <taxon>Streptosporangiaceae</taxon>
        <taxon>Planobispora</taxon>
    </lineage>
</organism>
<dbReference type="Proteomes" id="UP000619788">
    <property type="component" value="Unassembled WGS sequence"/>
</dbReference>
<dbReference type="EMBL" id="BOOJ01000052">
    <property type="protein sequence ID" value="GIH95394.1"/>
    <property type="molecule type" value="Genomic_DNA"/>
</dbReference>
<sequence length="199" mass="21759">MQPIAVPAFTTAAAAIEQARMYVAGLEAVADFDHGSGTTDAGTGMEPAFRLLSIAARTCLEQARTLTTDDSSFTSDLTQVHRSLVFVNETFYLGMSHPDRCRLAKQRGFEYPEFTEWTPREKPALVFVLNDAYRWDIIEKMRVQARAYARAGRLDQAVQVLTVSALSQALSAGASEQEAKAAIEEAAAEGRRLLARLAA</sequence>
<dbReference type="AlphaFoldDB" id="A0A8J3SN67"/>